<keyword evidence="4" id="KW-0503">Monooxygenase</keyword>
<sequence>MDTSASTLAAPAPRRLRIAIIGAGMAGILAAIRLKEAGTHELVVFEKADRIGGTWRENTYPGLTCDVPAHAYTYSFAPNPDWSSFLAPGPEIQRYFEDVVRRYAIAPLIRFGCAIRSCRFDDTRRLWTITDDQGRDDDFDVVIAATGVLHHPSMPALPGLGEFAGACFHSARWDHGVALDGRRIAVVGSGSTGVQIVSALAGRAARLYHIQRTPQWIMPMPNEPYSEAQRAAFRADPGLIDEIRYGEHYTGLVRRFTRAIIDADAPEMHEIETIVRDNLERSVRDPQLREALRPNYRAACKRLIYSSDYYDKIQQPDVEAVVGAIECIEPEGVRMKDGSLKEADVLVLATGFQADRFVRPIKVRGRGAADLDAQWTPSPSAYLGITLPGFPNFFMLNGPTGPVGNFSLIDIAERQWAYIEQLLAPLARAECALVELRADTLRAYDERRVTAARRTIFGSGCSSWYLDATGVPASWPWTYEAFAEQTAKPQAGDYLFTA</sequence>
<evidence type="ECO:0000256" key="3">
    <source>
        <dbReference type="ARBA" id="ARBA00023002"/>
    </source>
</evidence>
<dbReference type="SUPFAM" id="SSF51905">
    <property type="entry name" value="FAD/NAD(P)-binding domain"/>
    <property type="match status" value="1"/>
</dbReference>
<dbReference type="InterPro" id="IPR051209">
    <property type="entry name" value="FAD-bind_Monooxygenase_sf"/>
</dbReference>
<evidence type="ECO:0000313" key="5">
    <source>
        <dbReference type="Proteomes" id="UP001597158"/>
    </source>
</evidence>
<proteinExistence type="predicted"/>
<gene>
    <name evidence="4" type="ORF">ACFQ4M_04330</name>
</gene>
<keyword evidence="5" id="KW-1185">Reference proteome</keyword>
<accession>A0ABW3WAB7</accession>
<dbReference type="RefSeq" id="WP_277834376.1">
    <property type="nucleotide sequence ID" value="NZ_JARQZE010000013.1"/>
</dbReference>
<dbReference type="InterPro" id="IPR020946">
    <property type="entry name" value="Flavin_mOase-like"/>
</dbReference>
<reference evidence="5" key="1">
    <citation type="journal article" date="2019" name="Int. J. Syst. Evol. Microbiol.">
        <title>The Global Catalogue of Microorganisms (GCM) 10K type strain sequencing project: providing services to taxonomists for standard genome sequencing and annotation.</title>
        <authorList>
            <consortium name="The Broad Institute Genomics Platform"/>
            <consortium name="The Broad Institute Genome Sequencing Center for Infectious Disease"/>
            <person name="Wu L."/>
            <person name="Ma J."/>
        </authorList>
    </citation>
    <scope>NUCLEOTIDE SEQUENCE [LARGE SCALE GENOMIC DNA]</scope>
    <source>
        <strain evidence="5">CCUG 48884</strain>
    </source>
</reference>
<dbReference type="Gene3D" id="3.50.50.60">
    <property type="entry name" value="FAD/NAD(P)-binding domain"/>
    <property type="match status" value="3"/>
</dbReference>
<protein>
    <submittedName>
        <fullName evidence="4">Flavin-containing monooxygenase</fullName>
        <ecNumber evidence="4">1.14.13.-</ecNumber>
    </submittedName>
</protein>
<keyword evidence="2" id="KW-0274">FAD</keyword>
<keyword evidence="3 4" id="KW-0560">Oxidoreductase</keyword>
<dbReference type="InterPro" id="IPR036188">
    <property type="entry name" value="FAD/NAD-bd_sf"/>
</dbReference>
<evidence type="ECO:0000313" key="4">
    <source>
        <dbReference type="EMBL" id="MFD1262799.1"/>
    </source>
</evidence>
<dbReference type="EC" id="1.14.13.-" evidence="4"/>
<comment type="caution">
    <text evidence="4">The sequence shown here is derived from an EMBL/GenBank/DDBJ whole genome shotgun (WGS) entry which is preliminary data.</text>
</comment>
<organism evidence="4 5">
    <name type="scientific">Thauera mechernichensis</name>
    <dbReference type="NCBI Taxonomy" id="82788"/>
    <lineage>
        <taxon>Bacteria</taxon>
        <taxon>Pseudomonadati</taxon>
        <taxon>Pseudomonadota</taxon>
        <taxon>Betaproteobacteria</taxon>
        <taxon>Rhodocyclales</taxon>
        <taxon>Zoogloeaceae</taxon>
        <taxon>Thauera</taxon>
    </lineage>
</organism>
<dbReference type="EMBL" id="JBHTMC010000008">
    <property type="protein sequence ID" value="MFD1262799.1"/>
    <property type="molecule type" value="Genomic_DNA"/>
</dbReference>
<dbReference type="GO" id="GO:0004497">
    <property type="term" value="F:monooxygenase activity"/>
    <property type="evidence" value="ECO:0007669"/>
    <property type="project" value="UniProtKB-KW"/>
</dbReference>
<keyword evidence="1" id="KW-0285">Flavoprotein</keyword>
<evidence type="ECO:0000256" key="2">
    <source>
        <dbReference type="ARBA" id="ARBA00022827"/>
    </source>
</evidence>
<dbReference type="Proteomes" id="UP001597158">
    <property type="component" value="Unassembled WGS sequence"/>
</dbReference>
<name>A0ABW3WAB7_9RHOO</name>
<dbReference type="PANTHER" id="PTHR42877:SF4">
    <property type="entry name" value="FAD_NAD(P)-BINDING DOMAIN-CONTAINING PROTEIN-RELATED"/>
    <property type="match status" value="1"/>
</dbReference>
<dbReference type="PANTHER" id="PTHR42877">
    <property type="entry name" value="L-ORNITHINE N(5)-MONOOXYGENASE-RELATED"/>
    <property type="match status" value="1"/>
</dbReference>
<dbReference type="PRINTS" id="PR00368">
    <property type="entry name" value="FADPNR"/>
</dbReference>
<evidence type="ECO:0000256" key="1">
    <source>
        <dbReference type="ARBA" id="ARBA00022630"/>
    </source>
</evidence>
<dbReference type="Pfam" id="PF00743">
    <property type="entry name" value="FMO-like"/>
    <property type="match status" value="1"/>
</dbReference>
<dbReference type="PRINTS" id="PR00411">
    <property type="entry name" value="PNDRDTASEI"/>
</dbReference>